<dbReference type="InterPro" id="IPR039248">
    <property type="entry name" value="Ptase_RsbX"/>
</dbReference>
<feature type="domain" description="PPM-type phosphatase" evidence="1">
    <location>
        <begin position="5"/>
        <end position="219"/>
    </location>
</feature>
<protein>
    <submittedName>
        <fullName evidence="2">Stage II sporulation E family protein</fullName>
    </submittedName>
</protein>
<reference evidence="2 3" key="1">
    <citation type="journal article" date="2015" name="Infect. Genet. Evol.">
        <title>Genomic sequences of six botulinum neurotoxin-producing strains representing three clostridial species illustrate the mobility and diversity of botulinum neurotoxin genes.</title>
        <authorList>
            <person name="Smith T.J."/>
            <person name="Hill K.K."/>
            <person name="Xie G."/>
            <person name="Foley B.T."/>
            <person name="Williamson C.H."/>
            <person name="Foster J.T."/>
            <person name="Johnson S.L."/>
            <person name="Chertkov O."/>
            <person name="Teshima H."/>
            <person name="Gibbons H.S."/>
            <person name="Johnsky L.A."/>
            <person name="Karavis M.A."/>
            <person name="Smith L.A."/>
        </authorList>
    </citation>
    <scope>NUCLEOTIDE SEQUENCE [LARGE SCALE GENOMIC DNA]</scope>
    <source>
        <strain evidence="2 3">CDC 2741</strain>
    </source>
</reference>
<accession>A0A0C1R2F2</accession>
<dbReference type="InterPro" id="IPR001932">
    <property type="entry name" value="PPM-type_phosphatase-like_dom"/>
</dbReference>
<comment type="caution">
    <text evidence="2">The sequence shown here is derived from an EMBL/GenBank/DDBJ whole genome shotgun (WGS) entry which is preliminary data.</text>
</comment>
<dbReference type="Proteomes" id="UP000031366">
    <property type="component" value="Unassembled WGS sequence"/>
</dbReference>
<name>A0A0C1R2F2_9CLOT</name>
<dbReference type="EMBL" id="AYSO01000020">
    <property type="protein sequence ID" value="KIE44636.1"/>
    <property type="molecule type" value="Genomic_DNA"/>
</dbReference>
<dbReference type="STRING" id="29341.RSJ17_04610"/>
<keyword evidence="3" id="KW-1185">Reference proteome</keyword>
<dbReference type="SMART" id="SM00331">
    <property type="entry name" value="PP2C_SIG"/>
    <property type="match status" value="1"/>
</dbReference>
<evidence type="ECO:0000313" key="3">
    <source>
        <dbReference type="Proteomes" id="UP000031366"/>
    </source>
</evidence>
<dbReference type="AlphaFoldDB" id="A0A0C1R2F2"/>
<dbReference type="PANTHER" id="PTHR35801">
    <property type="entry name" value="PHOSPHOSERINE PHOSPHATASE RSBX"/>
    <property type="match status" value="1"/>
</dbReference>
<dbReference type="RefSeq" id="WP_039636169.1">
    <property type="nucleotide sequence ID" value="NZ_AYSO01000020.1"/>
</dbReference>
<dbReference type="Gene3D" id="3.60.40.10">
    <property type="entry name" value="PPM-type phosphatase domain"/>
    <property type="match status" value="1"/>
</dbReference>
<evidence type="ECO:0000313" key="2">
    <source>
        <dbReference type="EMBL" id="KIE44636.1"/>
    </source>
</evidence>
<sequence>MIKYFIDVANFSMNKYGEELCGDNVEIAKTENGMIIVMADGLGSGVKANILATLTSKIAITMLKEGASIEDTIETIVNTLPECQIRKLAYSTFTIIQITNEGEVYMVEYDNPPIFFFRYGKSCEVYKEEKKINGKKIYESRFYMGEHDVLALVSDGAIHAGVGQLLNLGWQWEDINTFLESIIVKERYVENIARHLIEVCNNLYDNKPGDDTTVVIIKLKPEEYIDIFTGPPKNIEDDKYMIKKLLESKGKKVICGGTTANIVARELKRKIDIDLESFNKEVPPMGYMKGMDLVTEGLLTLNKTAEIIGEYISQKKNKVITSPIEGADGASKLSKMLIEEGTHIHIWVGQAINPAHQNPLFPSDFNLKIKVVKELEKYLKKLGKYVEISYI</sequence>
<dbReference type="Pfam" id="PF07228">
    <property type="entry name" value="SpoIIE"/>
    <property type="match status" value="1"/>
</dbReference>
<dbReference type="OrthoDB" id="1090916at2"/>
<evidence type="ECO:0000259" key="1">
    <source>
        <dbReference type="SMART" id="SM00331"/>
    </source>
</evidence>
<proteinExistence type="predicted"/>
<organism evidence="2 3">
    <name type="scientific">Clostridium argentinense CDC 2741</name>
    <dbReference type="NCBI Taxonomy" id="1418104"/>
    <lineage>
        <taxon>Bacteria</taxon>
        <taxon>Bacillati</taxon>
        <taxon>Bacillota</taxon>
        <taxon>Clostridia</taxon>
        <taxon>Eubacteriales</taxon>
        <taxon>Clostridiaceae</taxon>
        <taxon>Clostridium</taxon>
    </lineage>
</organism>
<dbReference type="SUPFAM" id="SSF81606">
    <property type="entry name" value="PP2C-like"/>
    <property type="match status" value="1"/>
</dbReference>
<dbReference type="InterPro" id="IPR036457">
    <property type="entry name" value="PPM-type-like_dom_sf"/>
</dbReference>
<gene>
    <name evidence="2" type="ORF">U732_362</name>
</gene>
<dbReference type="PANTHER" id="PTHR35801:SF1">
    <property type="entry name" value="PHOSPHOSERINE PHOSPHATASE RSBX"/>
    <property type="match status" value="1"/>
</dbReference>